<keyword evidence="2" id="KW-1185">Reference proteome</keyword>
<dbReference type="AlphaFoldDB" id="A0A9X0W7J2"/>
<dbReference type="Gene3D" id="3.30.1360.20">
    <property type="entry name" value="Transcriptional coactivator/pterin dehydratase"/>
    <property type="match status" value="1"/>
</dbReference>
<gene>
    <name evidence="1" type="ORF">CKO42_07310</name>
</gene>
<dbReference type="GO" id="GO:0006729">
    <property type="term" value="P:tetrahydrobiopterin biosynthetic process"/>
    <property type="evidence" value="ECO:0007669"/>
    <property type="project" value="InterPro"/>
</dbReference>
<dbReference type="InterPro" id="IPR036428">
    <property type="entry name" value="PCD_sf"/>
</dbReference>
<reference evidence="1 2" key="1">
    <citation type="journal article" date="2020" name="Microorganisms">
        <title>Osmotic Adaptation and Compatible Solute Biosynthesis of Phototrophic Bacteria as Revealed from Genome Analyses.</title>
        <authorList>
            <person name="Imhoff J.F."/>
            <person name="Rahn T."/>
            <person name="Kunzel S."/>
            <person name="Keller A."/>
            <person name="Neulinger S.C."/>
        </authorList>
    </citation>
    <scope>NUCLEOTIDE SEQUENCE [LARGE SCALE GENOMIC DNA]</scope>
    <source>
        <strain evidence="1 2">DSM 25653</strain>
    </source>
</reference>
<dbReference type="EMBL" id="NRRY01000008">
    <property type="protein sequence ID" value="MBK1618251.1"/>
    <property type="molecule type" value="Genomic_DNA"/>
</dbReference>
<sequence>MTAATSETGGHPWRERGRPLRLERRVEFGDYEPLRDFLDRLAELSEATEVYPNLSFGRTYANLTLFAEEGAQQIEEPLHAFAREVDALLEGPSSP</sequence>
<organism evidence="1 2">
    <name type="scientific">Lamprobacter modestohalophilus</name>
    <dbReference type="NCBI Taxonomy" id="1064514"/>
    <lineage>
        <taxon>Bacteria</taxon>
        <taxon>Pseudomonadati</taxon>
        <taxon>Pseudomonadota</taxon>
        <taxon>Gammaproteobacteria</taxon>
        <taxon>Chromatiales</taxon>
        <taxon>Chromatiaceae</taxon>
        <taxon>Lamprobacter</taxon>
    </lineage>
</organism>
<accession>A0A9X0W7J2</accession>
<dbReference type="GO" id="GO:0008124">
    <property type="term" value="F:4-alpha-hydroxytetrahydrobiopterin dehydratase activity"/>
    <property type="evidence" value="ECO:0007669"/>
    <property type="project" value="InterPro"/>
</dbReference>
<proteinExistence type="predicted"/>
<comment type="caution">
    <text evidence="1">The sequence shown here is derived from an EMBL/GenBank/DDBJ whole genome shotgun (WGS) entry which is preliminary data.</text>
</comment>
<evidence type="ECO:0000313" key="2">
    <source>
        <dbReference type="Proteomes" id="UP001138768"/>
    </source>
</evidence>
<name>A0A9X0W7J2_9GAMM</name>
<dbReference type="SUPFAM" id="SSF55248">
    <property type="entry name" value="PCD-like"/>
    <property type="match status" value="1"/>
</dbReference>
<protein>
    <submittedName>
        <fullName evidence="1">Pterin-4-alpha-carbinolamine dehydratase</fullName>
    </submittedName>
</protein>
<dbReference type="Proteomes" id="UP001138768">
    <property type="component" value="Unassembled WGS sequence"/>
</dbReference>
<dbReference type="RefSeq" id="WP_200241207.1">
    <property type="nucleotide sequence ID" value="NZ_NRRY01000008.1"/>
</dbReference>
<evidence type="ECO:0000313" key="1">
    <source>
        <dbReference type="EMBL" id="MBK1618251.1"/>
    </source>
</evidence>